<reference evidence="1" key="1">
    <citation type="journal article" date="2020" name="mSystems">
        <title>Genome- and Community-Level Interaction Insights into Carbon Utilization and Element Cycling Functions of Hydrothermarchaeota in Hydrothermal Sediment.</title>
        <authorList>
            <person name="Zhou Z."/>
            <person name="Liu Y."/>
            <person name="Xu W."/>
            <person name="Pan J."/>
            <person name="Luo Z.H."/>
            <person name="Li M."/>
        </authorList>
    </citation>
    <scope>NUCLEOTIDE SEQUENCE [LARGE SCALE GENOMIC DNA]</scope>
    <source>
        <strain evidence="1">HyVt-503</strain>
    </source>
</reference>
<protein>
    <submittedName>
        <fullName evidence="1">Uncharacterized protein</fullName>
    </submittedName>
</protein>
<proteinExistence type="predicted"/>
<accession>A0A7V2SYA0</accession>
<name>A0A7V2SYA0_9BACT</name>
<sequence>MFASLSHGAEWVAGKGVLKAMGSGNTFLKGSMLLKISGSGFLLIDPGDQTLCPISIDVTGRGKRYILEDGQILYAGWKGRANIRGCDYKVAISGSNIDLIGIGNGQAYLGGCGWFKTYSRRGVWDSSRDISFGPVENETLNELLSGDIDPSKVDIGE</sequence>
<gene>
    <name evidence="1" type="ORF">ENJ63_01180</name>
</gene>
<evidence type="ECO:0000313" key="1">
    <source>
        <dbReference type="EMBL" id="HFC46474.1"/>
    </source>
</evidence>
<comment type="caution">
    <text evidence="1">The sequence shown here is derived from an EMBL/GenBank/DDBJ whole genome shotgun (WGS) entry which is preliminary data.</text>
</comment>
<organism evidence="1">
    <name type="scientific">Dissulfuribacter thermophilus</name>
    <dbReference type="NCBI Taxonomy" id="1156395"/>
    <lineage>
        <taxon>Bacteria</taxon>
        <taxon>Pseudomonadati</taxon>
        <taxon>Thermodesulfobacteriota</taxon>
        <taxon>Dissulfuribacteria</taxon>
        <taxon>Dissulfuribacterales</taxon>
        <taxon>Dissulfuribacteraceae</taxon>
        <taxon>Dissulfuribacter</taxon>
    </lineage>
</organism>
<dbReference type="Proteomes" id="UP000885797">
    <property type="component" value="Unassembled WGS sequence"/>
</dbReference>
<dbReference type="EMBL" id="DRND01000099">
    <property type="protein sequence ID" value="HFC46474.1"/>
    <property type="molecule type" value="Genomic_DNA"/>
</dbReference>
<dbReference type="AlphaFoldDB" id="A0A7V2SYA0"/>